<evidence type="ECO:0000313" key="1">
    <source>
        <dbReference type="EMBL" id="MCP2273205.1"/>
    </source>
</evidence>
<comment type="caution">
    <text evidence="1">The sequence shown here is derived from an EMBL/GenBank/DDBJ whole genome shotgun (WGS) entry which is preliminary data.</text>
</comment>
<sequence>MVLPAVESCLRRKRGVRRDDLVEVIDVDLARRMHVDLGAGHHVVLATVAWQLDRLIRRTFSQLRDQVLLSAAYNIERDPTLTPLTHTNRIVVVGQRHRLAVSTLNTKLSELTSKRMRLALDHPFPVPDRGMLREQAALEAEYARDERPQAPPALVVVHSADLSRLLAGGGRREFAALALRGELHFEATRGDVLITVPTDLGEYLCAFTNAAKLRAYREAVGSPIGNRDLSAPGHRLVELLVEQNIGLALDPPTDPGARIGEGESWTAAELADSREVRGA</sequence>
<protein>
    <submittedName>
        <fullName evidence="1">Uncharacterized protein</fullName>
    </submittedName>
</protein>
<name>A0ABT1IKM8_9PSEU</name>
<gene>
    <name evidence="1" type="ORF">LV75_005731</name>
</gene>
<reference evidence="1 2" key="1">
    <citation type="submission" date="2022-06" db="EMBL/GenBank/DDBJ databases">
        <title>Genomic Encyclopedia of Archaeal and Bacterial Type Strains, Phase II (KMG-II): from individual species to whole genera.</title>
        <authorList>
            <person name="Goeker M."/>
        </authorList>
    </citation>
    <scope>NUCLEOTIDE SEQUENCE [LARGE SCALE GENOMIC DNA]</scope>
    <source>
        <strain evidence="1 2">DSM 44255</strain>
    </source>
</reference>
<dbReference type="EMBL" id="JAMTCO010000015">
    <property type="protein sequence ID" value="MCP2273205.1"/>
    <property type="molecule type" value="Genomic_DNA"/>
</dbReference>
<keyword evidence="2" id="KW-1185">Reference proteome</keyword>
<organism evidence="1 2">
    <name type="scientific">Actinokineospora diospyrosa</name>
    <dbReference type="NCBI Taxonomy" id="103728"/>
    <lineage>
        <taxon>Bacteria</taxon>
        <taxon>Bacillati</taxon>
        <taxon>Actinomycetota</taxon>
        <taxon>Actinomycetes</taxon>
        <taxon>Pseudonocardiales</taxon>
        <taxon>Pseudonocardiaceae</taxon>
        <taxon>Actinokineospora</taxon>
    </lineage>
</organism>
<proteinExistence type="predicted"/>
<dbReference type="RefSeq" id="WP_253890334.1">
    <property type="nucleotide sequence ID" value="NZ_BAAAVB010000019.1"/>
</dbReference>
<dbReference type="Proteomes" id="UP001205185">
    <property type="component" value="Unassembled WGS sequence"/>
</dbReference>
<evidence type="ECO:0000313" key="2">
    <source>
        <dbReference type="Proteomes" id="UP001205185"/>
    </source>
</evidence>
<accession>A0ABT1IKM8</accession>